<dbReference type="FunFam" id="3.30.200.20:FF:000093">
    <property type="entry name" value="Putative map kinase-interacting serine/threonine-protein kinase 1"/>
    <property type="match status" value="1"/>
</dbReference>
<feature type="region of interest" description="Disordered" evidence="8">
    <location>
        <begin position="414"/>
        <end position="433"/>
    </location>
</feature>
<dbReference type="InterPro" id="IPR000719">
    <property type="entry name" value="Prot_kinase_dom"/>
</dbReference>
<feature type="binding site" evidence="7">
    <location>
        <position position="104"/>
    </location>
    <ligand>
        <name>ATP</name>
        <dbReference type="ChEBI" id="CHEBI:30616"/>
    </ligand>
</feature>
<protein>
    <recommendedName>
        <fullName evidence="9">Protein kinase domain-containing protein</fullName>
    </recommendedName>
</protein>
<dbReference type="CDD" id="cd14090">
    <property type="entry name" value="STKc_Mnk"/>
    <property type="match status" value="1"/>
</dbReference>
<evidence type="ECO:0000256" key="8">
    <source>
        <dbReference type="SAM" id="MobiDB-lite"/>
    </source>
</evidence>
<evidence type="ECO:0000313" key="10">
    <source>
        <dbReference type="EMBL" id="RUS72594.1"/>
    </source>
</evidence>
<dbReference type="PROSITE" id="PS00108">
    <property type="entry name" value="PROTEIN_KINASE_ST"/>
    <property type="match status" value="1"/>
</dbReference>
<name>A0A433STI1_ELYCH</name>
<keyword evidence="5" id="KW-0418">Kinase</keyword>
<feature type="compositionally biased region" description="Low complexity" evidence="8">
    <location>
        <begin position="39"/>
        <end position="56"/>
    </location>
</feature>
<organism evidence="10 11">
    <name type="scientific">Elysia chlorotica</name>
    <name type="common">Eastern emerald elysia</name>
    <name type="synonym">Sea slug</name>
    <dbReference type="NCBI Taxonomy" id="188477"/>
    <lineage>
        <taxon>Eukaryota</taxon>
        <taxon>Metazoa</taxon>
        <taxon>Spiralia</taxon>
        <taxon>Lophotrochozoa</taxon>
        <taxon>Mollusca</taxon>
        <taxon>Gastropoda</taxon>
        <taxon>Heterobranchia</taxon>
        <taxon>Euthyneura</taxon>
        <taxon>Panpulmonata</taxon>
        <taxon>Sacoglossa</taxon>
        <taxon>Placobranchoidea</taxon>
        <taxon>Plakobranchidae</taxon>
        <taxon>Elysia</taxon>
    </lineage>
</organism>
<dbReference type="InterPro" id="IPR008271">
    <property type="entry name" value="Ser/Thr_kinase_AS"/>
</dbReference>
<dbReference type="OrthoDB" id="5794026at2759"/>
<dbReference type="STRING" id="188477.A0A433STI1"/>
<keyword evidence="4 7" id="KW-0547">Nucleotide-binding</keyword>
<evidence type="ECO:0000256" key="3">
    <source>
        <dbReference type="ARBA" id="ARBA00022679"/>
    </source>
</evidence>
<dbReference type="EMBL" id="RQTK01001045">
    <property type="protein sequence ID" value="RUS72594.1"/>
    <property type="molecule type" value="Genomic_DNA"/>
</dbReference>
<reference evidence="10 11" key="1">
    <citation type="submission" date="2019-01" db="EMBL/GenBank/DDBJ databases">
        <title>A draft genome assembly of the solar-powered sea slug Elysia chlorotica.</title>
        <authorList>
            <person name="Cai H."/>
            <person name="Li Q."/>
            <person name="Fang X."/>
            <person name="Li J."/>
            <person name="Curtis N.E."/>
            <person name="Altenburger A."/>
            <person name="Shibata T."/>
            <person name="Feng M."/>
            <person name="Maeda T."/>
            <person name="Schwartz J.A."/>
            <person name="Shigenobu S."/>
            <person name="Lundholm N."/>
            <person name="Nishiyama T."/>
            <person name="Yang H."/>
            <person name="Hasebe M."/>
            <person name="Li S."/>
            <person name="Pierce S.K."/>
            <person name="Wang J."/>
        </authorList>
    </citation>
    <scope>NUCLEOTIDE SEQUENCE [LARGE SCALE GENOMIC DNA]</scope>
    <source>
        <strain evidence="10">EC2010</strain>
        <tissue evidence="10">Whole organism of an adult</tissue>
    </source>
</reference>
<dbReference type="PROSITE" id="PS50011">
    <property type="entry name" value="PROTEIN_KINASE_DOM"/>
    <property type="match status" value="1"/>
</dbReference>
<dbReference type="AlphaFoldDB" id="A0A433STI1"/>
<gene>
    <name evidence="10" type="ORF">EGW08_019642</name>
</gene>
<dbReference type="Pfam" id="PF00069">
    <property type="entry name" value="Pkinase"/>
    <property type="match status" value="1"/>
</dbReference>
<feature type="region of interest" description="Disordered" evidence="8">
    <location>
        <begin position="449"/>
        <end position="468"/>
    </location>
</feature>
<dbReference type="InterPro" id="IPR050205">
    <property type="entry name" value="CDPK_Ser/Thr_kinases"/>
</dbReference>
<evidence type="ECO:0000256" key="5">
    <source>
        <dbReference type="ARBA" id="ARBA00022777"/>
    </source>
</evidence>
<comment type="similarity">
    <text evidence="1">Belongs to the protein kinase superfamily. CAMK Ser/Thr protein kinase family.</text>
</comment>
<evidence type="ECO:0000313" key="11">
    <source>
        <dbReference type="Proteomes" id="UP000271974"/>
    </source>
</evidence>
<dbReference type="SUPFAM" id="SSF56112">
    <property type="entry name" value="Protein kinase-like (PK-like)"/>
    <property type="match status" value="1"/>
</dbReference>
<evidence type="ECO:0000256" key="2">
    <source>
        <dbReference type="ARBA" id="ARBA00022527"/>
    </source>
</evidence>
<dbReference type="Proteomes" id="UP000271974">
    <property type="component" value="Unassembled WGS sequence"/>
</dbReference>
<feature type="domain" description="Protein kinase" evidence="9">
    <location>
        <begin position="75"/>
        <end position="360"/>
    </location>
</feature>
<dbReference type="PROSITE" id="PS00107">
    <property type="entry name" value="PROTEIN_KINASE_ATP"/>
    <property type="match status" value="1"/>
</dbReference>
<keyword evidence="11" id="KW-1185">Reference proteome</keyword>
<dbReference type="Gene3D" id="1.10.510.10">
    <property type="entry name" value="Transferase(Phosphotransferase) domain 1"/>
    <property type="match status" value="1"/>
</dbReference>
<dbReference type="InterPro" id="IPR017441">
    <property type="entry name" value="Protein_kinase_ATP_BS"/>
</dbReference>
<dbReference type="SMART" id="SM00220">
    <property type="entry name" value="S_TKc"/>
    <property type="match status" value="1"/>
</dbReference>
<dbReference type="InterPro" id="IPR011009">
    <property type="entry name" value="Kinase-like_dom_sf"/>
</dbReference>
<keyword evidence="6 7" id="KW-0067">ATP-binding</keyword>
<keyword evidence="3" id="KW-0808">Transferase</keyword>
<sequence length="529" mass="58246">MRTIEESAPRGSGAVRPGSLELDNALTLDMDCVFSNLNINNNNNNNNNNNSKSISRNSKKKRRRPTIKKFNDLYEETGEFLGNGSYASVKTYRNKETGKECAVKMITKCTSLQRSKVFKEIEIFHQCQGSDNILNLVEYFEEDDVFYLVFDKMAGGTLLTNIESRGHLSEYEASLVVREIARALDFLHSKGIAHRDLKPENILCQRVGEVVPLKICDFDLASGVPTSGNSSDGSKTPELLTPVGSAEYMAPEVVDAWVGESFSYDKKCDLWSLGIILYIMLCGYPPFYGQCGEDCGWEKGEACQDCQELLFNSIQDGMYEFPEDEWRCVSDNAKDLIRHLLVRNPRKRYSAADVLEHPWVTSPPAATPLATPHILTRNNSTKDLESFAETAISINRMMEQHLIIAGPPQFFMGGANSSSKKAPCDSSSGDEDAHSDDLDAILMSISGSGSRGLKLSPPGGSALAKRRSGSHVGFGGNGICLHHASSATVERGGMNRGRHHDQPQHPLVSRFGSALGSVDSFSYSSGRWQ</sequence>
<evidence type="ECO:0000256" key="7">
    <source>
        <dbReference type="PROSITE-ProRule" id="PRU10141"/>
    </source>
</evidence>
<keyword evidence="2" id="KW-0723">Serine/threonine-protein kinase</keyword>
<dbReference type="GO" id="GO:0004674">
    <property type="term" value="F:protein serine/threonine kinase activity"/>
    <property type="evidence" value="ECO:0007669"/>
    <property type="project" value="UniProtKB-KW"/>
</dbReference>
<evidence type="ECO:0000256" key="1">
    <source>
        <dbReference type="ARBA" id="ARBA00006692"/>
    </source>
</evidence>
<accession>A0A433STI1</accession>
<evidence type="ECO:0000256" key="6">
    <source>
        <dbReference type="ARBA" id="ARBA00022840"/>
    </source>
</evidence>
<evidence type="ECO:0000259" key="9">
    <source>
        <dbReference type="PROSITE" id="PS50011"/>
    </source>
</evidence>
<dbReference type="PANTHER" id="PTHR24349">
    <property type="entry name" value="SERINE/THREONINE-PROTEIN KINASE"/>
    <property type="match status" value="1"/>
</dbReference>
<proteinExistence type="inferred from homology"/>
<evidence type="ECO:0000256" key="4">
    <source>
        <dbReference type="ARBA" id="ARBA00022741"/>
    </source>
</evidence>
<dbReference type="Gene3D" id="3.30.200.20">
    <property type="entry name" value="Phosphorylase Kinase, domain 1"/>
    <property type="match status" value="1"/>
</dbReference>
<feature type="region of interest" description="Disordered" evidence="8">
    <location>
        <begin position="39"/>
        <end position="63"/>
    </location>
</feature>
<comment type="caution">
    <text evidence="10">The sequence shown here is derived from an EMBL/GenBank/DDBJ whole genome shotgun (WGS) entry which is preliminary data.</text>
</comment>
<dbReference type="FunFam" id="1.10.510.10:FF:000571">
    <property type="entry name" value="Maternal embryonic leucine zipper kinase"/>
    <property type="match status" value="1"/>
</dbReference>
<dbReference type="GO" id="GO:0005524">
    <property type="term" value="F:ATP binding"/>
    <property type="evidence" value="ECO:0007669"/>
    <property type="project" value="UniProtKB-UniRule"/>
</dbReference>
<feature type="compositionally biased region" description="Low complexity" evidence="8">
    <location>
        <begin position="417"/>
        <end position="427"/>
    </location>
</feature>